<dbReference type="SMART" id="SM00450">
    <property type="entry name" value="RHOD"/>
    <property type="match status" value="1"/>
</dbReference>
<dbReference type="GO" id="GO:0016740">
    <property type="term" value="F:transferase activity"/>
    <property type="evidence" value="ECO:0007669"/>
    <property type="project" value="UniProtKB-KW"/>
</dbReference>
<comment type="similarity">
    <text evidence="1">Belongs to the TrhO family.</text>
</comment>
<dbReference type="InterPro" id="IPR040503">
    <property type="entry name" value="TRHO_N"/>
</dbReference>
<dbReference type="Pfam" id="PF00581">
    <property type="entry name" value="Rhodanese"/>
    <property type="match status" value="1"/>
</dbReference>
<name>A0A7D5ZBF6_9NEIS</name>
<dbReference type="CDD" id="cd01518">
    <property type="entry name" value="RHOD_YceA"/>
    <property type="match status" value="1"/>
</dbReference>
<evidence type="ECO:0000313" key="5">
    <source>
        <dbReference type="Proteomes" id="UP000510822"/>
    </source>
</evidence>
<evidence type="ECO:0000313" key="4">
    <source>
        <dbReference type="EMBL" id="QLI80364.1"/>
    </source>
</evidence>
<dbReference type="AlphaFoldDB" id="A0A7D5ZBF6"/>
<dbReference type="PANTHER" id="PTHR43268">
    <property type="entry name" value="THIOSULFATE SULFURTRANSFERASE/RHODANESE-LIKE DOMAIN-CONTAINING PROTEIN 2"/>
    <property type="match status" value="1"/>
</dbReference>
<comment type="function">
    <text evidence="1">Catalyzes oxygen-dependent 5-hydroxyuridine (ho5U) modification at position 34 in tRNAs.</text>
</comment>
<dbReference type="GO" id="GO:0016705">
    <property type="term" value="F:oxidoreductase activity, acting on paired donors, with incorporation or reduction of molecular oxygen"/>
    <property type="evidence" value="ECO:0007669"/>
    <property type="project" value="UniProtKB-UniRule"/>
</dbReference>
<dbReference type="Proteomes" id="UP000510822">
    <property type="component" value="Chromosome"/>
</dbReference>
<proteinExistence type="inferred from homology"/>
<keyword evidence="1" id="KW-0819">tRNA processing</keyword>
<dbReference type="SUPFAM" id="SSF52821">
    <property type="entry name" value="Rhodanese/Cell cycle control phosphatase"/>
    <property type="match status" value="1"/>
</dbReference>
<accession>A0A7D5ZBF6</accession>
<evidence type="ECO:0000256" key="2">
    <source>
        <dbReference type="SAM" id="MobiDB-lite"/>
    </source>
</evidence>
<dbReference type="EC" id="1.14.-.-" evidence="1"/>
<sequence length="329" mass="37377">MSQIVVCALYKFVSLENYVELRQPLLDQMLGNGIRGTLLLALEGINGTVAGTQQGIDALLAWLDKQTGLDNIVAKFSYDDKMPFHRSKVKLKKEIVTMGVEGIDPRRVVGTYVKPKDWNALISDPDVVLVDTRNDYEVQIGTFKGAINPKTETFREFPDYVKQNLDPAKNKKVAMFCTGGIRCEKSTAYLKEQGFEEVYHLEGGILKYLEEVPEADTMWEGECFVFDERVAVNHKLEKGQYDQCHACRMPLTEADKKSEQYILGACCPHCFGKHTPEQQQRFSERQKQVRLAQERGEAHIGSDAARAAEAHRQAKELKKQQDREKNRKS</sequence>
<dbReference type="PROSITE" id="PS50206">
    <property type="entry name" value="RHODANESE_3"/>
    <property type="match status" value="1"/>
</dbReference>
<dbReference type="NCBIfam" id="NF001136">
    <property type="entry name" value="PRK00142.1-4"/>
    <property type="match status" value="1"/>
</dbReference>
<reference evidence="4 5" key="1">
    <citation type="journal article" date="2016" name="Int. J. Syst. Evol. Microbiol.">
        <title>Chitinibacter fontanus sp. nov., isolated from a spring.</title>
        <authorList>
            <person name="Sheu S.Y."/>
            <person name="Li Y.S."/>
            <person name="Young C.C."/>
            <person name="Chen W.M."/>
        </authorList>
    </citation>
    <scope>NUCLEOTIDE SEQUENCE [LARGE SCALE GENOMIC DNA]</scope>
    <source>
        <strain evidence="4 5">STM-7</strain>
    </source>
</reference>
<dbReference type="KEGG" id="cfon:HZU75_01775"/>
<feature type="region of interest" description="Disordered" evidence="2">
    <location>
        <begin position="287"/>
        <end position="329"/>
    </location>
</feature>
<dbReference type="GO" id="GO:0006400">
    <property type="term" value="P:tRNA modification"/>
    <property type="evidence" value="ECO:0007669"/>
    <property type="project" value="UniProtKB-UniRule"/>
</dbReference>
<dbReference type="InterPro" id="IPR020936">
    <property type="entry name" value="TrhO"/>
</dbReference>
<protein>
    <recommendedName>
        <fullName evidence="1">tRNA uridine(34) hydroxylase</fullName>
        <ecNumber evidence="1">1.14.-.-</ecNumber>
    </recommendedName>
    <alternativeName>
        <fullName evidence="1">tRNA hydroxylation protein O</fullName>
    </alternativeName>
</protein>
<dbReference type="RefSeq" id="WP_180307507.1">
    <property type="nucleotide sequence ID" value="NZ_CP058952.1"/>
</dbReference>
<feature type="domain" description="Rhodanese" evidence="3">
    <location>
        <begin position="123"/>
        <end position="217"/>
    </location>
</feature>
<dbReference type="Gene3D" id="3.30.70.100">
    <property type="match status" value="1"/>
</dbReference>
<gene>
    <name evidence="1" type="primary">trhO</name>
    <name evidence="4" type="ORF">HZU75_01775</name>
</gene>
<dbReference type="Pfam" id="PF17773">
    <property type="entry name" value="UPF0176_N"/>
    <property type="match status" value="1"/>
</dbReference>
<dbReference type="InterPro" id="IPR036873">
    <property type="entry name" value="Rhodanese-like_dom_sf"/>
</dbReference>
<organism evidence="4 5">
    <name type="scientific">Chitinibacter fontanus</name>
    <dbReference type="NCBI Taxonomy" id="1737446"/>
    <lineage>
        <taxon>Bacteria</taxon>
        <taxon>Pseudomonadati</taxon>
        <taxon>Pseudomonadota</taxon>
        <taxon>Betaproteobacteria</taxon>
        <taxon>Neisseriales</taxon>
        <taxon>Chitinibacteraceae</taxon>
        <taxon>Chitinibacter</taxon>
    </lineage>
</organism>
<keyword evidence="1" id="KW-0560">Oxidoreductase</keyword>
<dbReference type="EMBL" id="CP058952">
    <property type="protein sequence ID" value="QLI80364.1"/>
    <property type="molecule type" value="Genomic_DNA"/>
</dbReference>
<evidence type="ECO:0000256" key="1">
    <source>
        <dbReference type="HAMAP-Rule" id="MF_00469"/>
    </source>
</evidence>
<comment type="catalytic activity">
    <reaction evidence="1">
        <text>uridine(34) in tRNA + AH2 + O2 = 5-hydroxyuridine(34) in tRNA + A + H2O</text>
        <dbReference type="Rhea" id="RHEA:64224"/>
        <dbReference type="Rhea" id="RHEA-COMP:11727"/>
        <dbReference type="Rhea" id="RHEA-COMP:13381"/>
        <dbReference type="ChEBI" id="CHEBI:13193"/>
        <dbReference type="ChEBI" id="CHEBI:15377"/>
        <dbReference type="ChEBI" id="CHEBI:15379"/>
        <dbReference type="ChEBI" id="CHEBI:17499"/>
        <dbReference type="ChEBI" id="CHEBI:65315"/>
        <dbReference type="ChEBI" id="CHEBI:136877"/>
    </reaction>
</comment>
<dbReference type="HAMAP" id="MF_00469">
    <property type="entry name" value="TrhO"/>
    <property type="match status" value="1"/>
</dbReference>
<dbReference type="InterPro" id="IPR001763">
    <property type="entry name" value="Rhodanese-like_dom"/>
</dbReference>
<keyword evidence="4" id="KW-0808">Transferase</keyword>
<dbReference type="Gene3D" id="3.40.250.10">
    <property type="entry name" value="Rhodanese-like domain"/>
    <property type="match status" value="1"/>
</dbReference>
<dbReference type="PANTHER" id="PTHR43268:SF3">
    <property type="entry name" value="RHODANESE-LIKE DOMAIN-CONTAINING PROTEIN 7-RELATED"/>
    <property type="match status" value="1"/>
</dbReference>
<keyword evidence="5" id="KW-1185">Reference proteome</keyword>
<evidence type="ECO:0000259" key="3">
    <source>
        <dbReference type="PROSITE" id="PS50206"/>
    </source>
</evidence>